<name>A0A347ZV86_9CHLR</name>
<evidence type="ECO:0000313" key="3">
    <source>
        <dbReference type="Proteomes" id="UP000256388"/>
    </source>
</evidence>
<evidence type="ECO:0000313" key="2">
    <source>
        <dbReference type="EMBL" id="REG10197.1"/>
    </source>
</evidence>
<dbReference type="AlphaFoldDB" id="A0A347ZV86"/>
<gene>
    <name evidence="2" type="ORF">DFR64_0048</name>
</gene>
<dbReference type="InterPro" id="IPR025248">
    <property type="entry name" value="DUF4007"/>
</dbReference>
<dbReference type="OrthoDB" id="747541at2"/>
<accession>A0A347ZV86</accession>
<proteinExistence type="predicted"/>
<organism evidence="2 3">
    <name type="scientific">Pelolinea submarina</name>
    <dbReference type="NCBI Taxonomy" id="913107"/>
    <lineage>
        <taxon>Bacteria</taxon>
        <taxon>Bacillati</taxon>
        <taxon>Chloroflexota</taxon>
        <taxon>Anaerolineae</taxon>
        <taxon>Anaerolineales</taxon>
        <taxon>Anaerolineaceae</taxon>
        <taxon>Pelolinea</taxon>
    </lineage>
</organism>
<feature type="domain" description="DUF4007" evidence="1">
    <location>
        <begin position="30"/>
        <end position="267"/>
    </location>
</feature>
<keyword evidence="3" id="KW-1185">Reference proteome</keyword>
<reference evidence="2 3" key="1">
    <citation type="submission" date="2018-08" db="EMBL/GenBank/DDBJ databases">
        <title>Genomic Encyclopedia of Type Strains, Phase IV (KMG-IV): sequencing the most valuable type-strain genomes for metagenomic binning, comparative biology and taxonomic classification.</title>
        <authorList>
            <person name="Goeker M."/>
        </authorList>
    </citation>
    <scope>NUCLEOTIDE SEQUENCE [LARGE SCALE GENOMIC DNA]</scope>
    <source>
        <strain evidence="2 3">DSM 23923</strain>
    </source>
</reference>
<dbReference type="RefSeq" id="WP_116223391.1">
    <property type="nucleotide sequence ID" value="NZ_AP018437.1"/>
</dbReference>
<evidence type="ECO:0000259" key="1">
    <source>
        <dbReference type="Pfam" id="PF13182"/>
    </source>
</evidence>
<dbReference type="EMBL" id="QUMS01000001">
    <property type="protein sequence ID" value="REG10197.1"/>
    <property type="molecule type" value="Genomic_DNA"/>
</dbReference>
<protein>
    <submittedName>
        <fullName evidence="2">Uncharacterized protein DUF4007</fullName>
    </submittedName>
</protein>
<dbReference type="Pfam" id="PF13182">
    <property type="entry name" value="DUF4007"/>
    <property type="match status" value="1"/>
</dbReference>
<comment type="caution">
    <text evidence="2">The sequence shown here is derived from an EMBL/GenBank/DDBJ whole genome shotgun (WGS) entry which is preliminary data.</text>
</comment>
<dbReference type="Proteomes" id="UP000256388">
    <property type="component" value="Unassembled WGS sequence"/>
</dbReference>
<sequence length="274" mass="31179">MKLQFTNGYRPHFDQISRILQFLEQQGNRKKISKPEIVDSLGIPNKQVENLTSMMTGFGLVHPRVTTLTPFGKSVIESDPYFEKIDTLWIIHFIVSSNPEWVVWYRVVNTVLSSQDHYSVEQVSNRYFSDLAIHFSERTVSEKLPKEVGAVFAAYSRSELSHLGILEVEGNGNFKKSNPVEVPDLAFLFCLIYYRDEYSPGSSAINTEDACLAEYSPGKVLNLPEYQVRIILGNLHNAGLVRLEKLANLDQVRLSDALTQEFVLERIYGENNAN</sequence>